<reference evidence="3" key="1">
    <citation type="submission" date="2017-02" db="EMBL/GenBank/DDBJ databases">
        <title>Comparative genomics and description of representatives of a novel lineage of planctomycetes thriving in anoxic sediments.</title>
        <authorList>
            <person name="Spring S."/>
            <person name="Bunk B."/>
            <person name="Sproer C."/>
        </authorList>
    </citation>
    <scope>NUCLEOTIDE SEQUENCE [LARGE SCALE GENOMIC DNA]</scope>
    <source>
        <strain evidence="3">SM-Chi-D1</strain>
    </source>
</reference>
<dbReference type="EMBL" id="CP019646">
    <property type="protein sequence ID" value="AQQ70142.1"/>
    <property type="molecule type" value="Genomic_DNA"/>
</dbReference>
<name>A0A1Q2MD11_9BACT</name>
<accession>A0A1Q2MD11</accession>
<evidence type="ECO:0000256" key="1">
    <source>
        <dbReference type="SAM" id="SignalP"/>
    </source>
</evidence>
<dbReference type="OrthoDB" id="1421611at2"/>
<gene>
    <name evidence="2" type="ORF">SMSP2_00484</name>
</gene>
<feature type="chain" id="PRO_5012456332" evidence="1">
    <location>
        <begin position="23"/>
        <end position="197"/>
    </location>
</feature>
<dbReference type="Proteomes" id="UP000188181">
    <property type="component" value="Chromosome"/>
</dbReference>
<organism evidence="2 3">
    <name type="scientific">Limihaloglobus sulfuriphilus</name>
    <dbReference type="NCBI Taxonomy" id="1851148"/>
    <lineage>
        <taxon>Bacteria</taxon>
        <taxon>Pseudomonadati</taxon>
        <taxon>Planctomycetota</taxon>
        <taxon>Phycisphaerae</taxon>
        <taxon>Sedimentisphaerales</taxon>
        <taxon>Sedimentisphaeraceae</taxon>
        <taxon>Limihaloglobus</taxon>
    </lineage>
</organism>
<keyword evidence="1" id="KW-0732">Signal</keyword>
<feature type="signal peptide" evidence="1">
    <location>
        <begin position="1"/>
        <end position="22"/>
    </location>
</feature>
<keyword evidence="3" id="KW-1185">Reference proteome</keyword>
<proteinExistence type="predicted"/>
<dbReference type="RefSeq" id="WP_146682431.1">
    <property type="nucleotide sequence ID" value="NZ_CP019646.1"/>
</dbReference>
<dbReference type="STRING" id="1851148.SMSP2_00484"/>
<evidence type="ECO:0000313" key="3">
    <source>
        <dbReference type="Proteomes" id="UP000188181"/>
    </source>
</evidence>
<protein>
    <submittedName>
        <fullName evidence="2">Uncharacterized protein</fullName>
    </submittedName>
</protein>
<dbReference type="KEGG" id="pbas:SMSP2_00484"/>
<dbReference type="AlphaFoldDB" id="A0A1Q2MD11"/>
<evidence type="ECO:0000313" key="2">
    <source>
        <dbReference type="EMBL" id="AQQ70142.1"/>
    </source>
</evidence>
<sequence>MKVFAAAAALAIVLAGCFPTLYPLFTEQDLVFEKDLLGCWTIEESMWTFEHKSDKTYLLTIVEKEDGQTFKGDFAAHLVKLDGKLFLDITPADLNKINTPDISKICLYPMHLFMKVDEISPELKISLMEPEWLEEYLKENPEKLPFVPKDKNRPLPLITASTSQLQTLVKENADNVEAWTKPAAMTRCGDKPDKASK</sequence>
<dbReference type="PROSITE" id="PS51257">
    <property type="entry name" value="PROKAR_LIPOPROTEIN"/>
    <property type="match status" value="1"/>
</dbReference>